<evidence type="ECO:0000313" key="6">
    <source>
        <dbReference type="Proteomes" id="UP000053732"/>
    </source>
</evidence>
<reference evidence="5 6" key="1">
    <citation type="journal article" date="2014" name="Nat. Commun.">
        <title>Multiple recent horizontal transfers of a large genomic region in cheese making fungi.</title>
        <authorList>
            <person name="Cheeseman K."/>
            <person name="Ropars J."/>
            <person name="Renault P."/>
            <person name="Dupont J."/>
            <person name="Gouzy J."/>
            <person name="Branca A."/>
            <person name="Abraham A.L."/>
            <person name="Ceppi M."/>
            <person name="Conseiller E."/>
            <person name="Debuchy R."/>
            <person name="Malagnac F."/>
            <person name="Goarin A."/>
            <person name="Silar P."/>
            <person name="Lacoste S."/>
            <person name="Sallet E."/>
            <person name="Bensimon A."/>
            <person name="Giraud T."/>
            <person name="Brygoo Y."/>
        </authorList>
    </citation>
    <scope>NUCLEOTIDE SEQUENCE [LARGE SCALE GENOMIC DNA]</scope>
    <source>
        <strain evidence="6">FM 013</strain>
    </source>
</reference>
<evidence type="ECO:0000256" key="4">
    <source>
        <dbReference type="SAM" id="MobiDB-lite"/>
    </source>
</evidence>
<dbReference type="SUPFAM" id="SSF48403">
    <property type="entry name" value="Ankyrin repeat"/>
    <property type="match status" value="2"/>
</dbReference>
<evidence type="ECO:0000313" key="5">
    <source>
        <dbReference type="EMBL" id="CRL23179.1"/>
    </source>
</evidence>
<feature type="repeat" description="ANK" evidence="3">
    <location>
        <begin position="133"/>
        <end position="165"/>
    </location>
</feature>
<dbReference type="InterPro" id="IPR002110">
    <property type="entry name" value="Ankyrin_rpt"/>
</dbReference>
<dbReference type="EMBL" id="HG793142">
    <property type="protein sequence ID" value="CRL23179.1"/>
    <property type="molecule type" value="Genomic_DNA"/>
</dbReference>
<dbReference type="PROSITE" id="PS50088">
    <property type="entry name" value="ANK_REPEAT"/>
    <property type="match status" value="2"/>
</dbReference>
<dbReference type="PANTHER" id="PTHR24198">
    <property type="entry name" value="ANKYRIN REPEAT AND PROTEIN KINASE DOMAIN-CONTAINING PROTEIN"/>
    <property type="match status" value="1"/>
</dbReference>
<feature type="region of interest" description="Disordered" evidence="4">
    <location>
        <begin position="738"/>
        <end position="822"/>
    </location>
</feature>
<dbReference type="SMART" id="SM00248">
    <property type="entry name" value="ANK"/>
    <property type="match status" value="11"/>
</dbReference>
<dbReference type="Pfam" id="PF12796">
    <property type="entry name" value="Ank_2"/>
    <property type="match status" value="1"/>
</dbReference>
<dbReference type="Gene3D" id="1.25.40.20">
    <property type="entry name" value="Ankyrin repeat-containing domain"/>
    <property type="match status" value="4"/>
</dbReference>
<feature type="repeat" description="ANK" evidence="3">
    <location>
        <begin position="206"/>
        <end position="227"/>
    </location>
</feature>
<evidence type="ECO:0000256" key="3">
    <source>
        <dbReference type="PROSITE-ProRule" id="PRU00023"/>
    </source>
</evidence>
<proteinExistence type="predicted"/>
<evidence type="ECO:0000256" key="2">
    <source>
        <dbReference type="ARBA" id="ARBA00023043"/>
    </source>
</evidence>
<gene>
    <name evidence="5" type="ORF">PCAMFM013_S009g000119</name>
</gene>
<organism evidence="5 6">
    <name type="scientific">Penicillium camemberti (strain FM 013)</name>
    <dbReference type="NCBI Taxonomy" id="1429867"/>
    <lineage>
        <taxon>Eukaryota</taxon>
        <taxon>Fungi</taxon>
        <taxon>Dikarya</taxon>
        <taxon>Ascomycota</taxon>
        <taxon>Pezizomycotina</taxon>
        <taxon>Eurotiomycetes</taxon>
        <taxon>Eurotiomycetidae</taxon>
        <taxon>Eurotiales</taxon>
        <taxon>Aspergillaceae</taxon>
        <taxon>Penicillium</taxon>
    </lineage>
</organism>
<keyword evidence="2 3" id="KW-0040">ANK repeat</keyword>
<dbReference type="InterPro" id="IPR036770">
    <property type="entry name" value="Ankyrin_rpt-contain_sf"/>
</dbReference>
<sequence>MSLISLPLELILCITENFEYASDLNALSQACRLSHTIFNPRLYSIFANRCEPNILRLVETGNSSALCKLVSASYRLFDFLETPESWWKECFLYGYDKLESRSPMMIAAGNGHVEILQLFIDNLPSIITRSTPRSSHLLGYAAKRGQLDVVKFLIAQGAQVGHIDDMGRDNLVLQSAIAGGHLPVVKYLVELCNFKDLTQDLALGLLHSATTAGHLEVVKYLVNCGADFTRPPLGHVSEHGPPSALETAINMGHEEIASFFLENAPPELADSVSVIGWNSILKPCLRDAYPYPWPSPWGNPHISQMILARIDLEAQLTATTPLGQSNLLAVAAETGDLSLTQRLLDMGCKPILSRMRYTPVSRALYNGHAEITETLLCCPGYPVSEKDVSAAAKKGETAIVLRLLRKAGEKDFKSLAKVALNAACSSDKFVILMQSVLDLLATQDVETLISMATSSTGPQASCEGHLEVTKFLLEKGGSQPSNNIPKYFDVLRQRSKASTSFLEHAAAVCPVPQFQVALAQWNFELNPANDHCKAALVAAVLHKKAKTIQLFADKGFDLTETYIHRGKLSPLLHLVVKTLKDENGKVVDVDDEHAQIRQSYQPDGHPWLDHIHPRASIQLLIEHGADINQVDSYGRTALFLATQIRTLVLTKELLRLGANPLLKGPGTVSALELAISQGQTKYVKAFLEAIEARSFTCDDFVGLIPDVLPVETLPNRASRERFPVSSRLSQTRLLARDGHMGPTKTLPPPCRNINRRHSASPEYTSTDDEITDDGITDEEFTDEEITDEEITDEEITDEETRDDEITDEEITDEESTDEENLWRGTSKDNFISIWSATEDDDCIGDLRWVRFFIAKAMTQHHCRMMYPVPV</sequence>
<name>A0A0G4PA73_PENC3</name>
<dbReference type="STRING" id="1429867.A0A0G4PA73"/>
<dbReference type="Proteomes" id="UP000053732">
    <property type="component" value="Unassembled WGS sequence"/>
</dbReference>
<dbReference type="PROSITE" id="PS50297">
    <property type="entry name" value="ANK_REP_REGION"/>
    <property type="match status" value="1"/>
</dbReference>
<evidence type="ECO:0000256" key="1">
    <source>
        <dbReference type="ARBA" id="ARBA00022737"/>
    </source>
</evidence>
<accession>A0A0G4PA73</accession>
<feature type="compositionally biased region" description="Acidic residues" evidence="4">
    <location>
        <begin position="765"/>
        <end position="819"/>
    </location>
</feature>
<protein>
    <submittedName>
        <fullName evidence="5">SirA-like</fullName>
    </submittedName>
</protein>
<dbReference type="AlphaFoldDB" id="A0A0G4PA73"/>
<keyword evidence="6" id="KW-1185">Reference proteome</keyword>
<dbReference type="PANTHER" id="PTHR24198:SF194">
    <property type="entry name" value="INVERSIN-A"/>
    <property type="match status" value="1"/>
</dbReference>
<keyword evidence="1" id="KW-0677">Repeat</keyword>